<dbReference type="PANTHER" id="PTHR45586:SF1">
    <property type="entry name" value="LIPOPOLYSACCHARIDE ASSEMBLY PROTEIN B"/>
    <property type="match status" value="1"/>
</dbReference>
<dbReference type="PROSITE" id="PS50293">
    <property type="entry name" value="TPR_REGION"/>
    <property type="match status" value="1"/>
</dbReference>
<dbReference type="EMBL" id="QOQW01000012">
    <property type="protein sequence ID" value="RCK79558.1"/>
    <property type="molecule type" value="Genomic_DNA"/>
</dbReference>
<gene>
    <name evidence="5" type="ORF">OZSIB_4312</name>
</gene>
<proteinExistence type="predicted"/>
<protein>
    <submittedName>
        <fullName evidence="5">TPR Domain containing protein</fullName>
    </submittedName>
</protein>
<dbReference type="PROSITE" id="PS50005">
    <property type="entry name" value="TPR"/>
    <property type="match status" value="2"/>
</dbReference>
<keyword evidence="4" id="KW-1133">Transmembrane helix</keyword>
<keyword evidence="4" id="KW-0812">Transmembrane</keyword>
<evidence type="ECO:0000313" key="6">
    <source>
        <dbReference type="Proteomes" id="UP000252355"/>
    </source>
</evidence>
<evidence type="ECO:0000256" key="4">
    <source>
        <dbReference type="SAM" id="Phobius"/>
    </source>
</evidence>
<dbReference type="SUPFAM" id="SSF81901">
    <property type="entry name" value="HCP-like"/>
    <property type="match status" value="1"/>
</dbReference>
<accession>A0A367ZN50</accession>
<dbReference type="PANTHER" id="PTHR45586">
    <property type="entry name" value="TPR REPEAT-CONTAINING PROTEIN PA4667"/>
    <property type="match status" value="1"/>
</dbReference>
<dbReference type="Pfam" id="PF13181">
    <property type="entry name" value="TPR_8"/>
    <property type="match status" value="1"/>
</dbReference>
<feature type="repeat" description="TPR" evidence="3">
    <location>
        <begin position="212"/>
        <end position="245"/>
    </location>
</feature>
<feature type="repeat" description="TPR" evidence="3">
    <location>
        <begin position="481"/>
        <end position="514"/>
    </location>
</feature>
<sequence>MDGLKIPLLLLILVVAAFLVVYTPWKPTPTKPVPTGERPPDQATLIRLAKVAFEKNHFEEMLQHLAPIQSSDDPTVQSLLGFAYAGLKDFPAAAAAFERALAKKRDVTFGYSLAYLYETMLEYEKARTLYLDLATAPLGKPMMVKVKLGAARCSLGLNDLPGALKLFKEVLALDPTREEPYIEILKLMRLARNAKDVDKLREQGDLYHAKSFQYQFQLGTLYYEVGDYANAAKAIKAAMALDPKNSSPFYFFYQILKKSKKLEEAVAELEKFYALNPFLPYIFFEAALDAKDQGRLDLAFKFFRSSVTMDRSLLGREDRGTMYAIEQYLKEKGTSIEQEFFKAFFHFANGDFAKAQKLIRPLIPKIRDPRLKEDAERIDRECQAILHREHQYNAYQARLQQEQQAAMANLRAALAARKAANEAGSEGRPDSRIDELKRQAMLNPNDIRLQYRTALELSRLGDLEGARLFLRETIRLDPNVPEAYYSLARLAYHQGNLEEAAEHLNEALRRTPDHSQALSFSALVNLERGDTERAQKEAEGAIASNPNNGEARLVLARLFATSQPDRARTEIAFGLAVETDPKRIAEFQKLKRQLGRP</sequence>
<keyword evidence="2 3" id="KW-0802">TPR repeat</keyword>
<reference evidence="5 6" key="1">
    <citation type="submission" date="2018-05" db="EMBL/GenBank/DDBJ databases">
        <title>A metagenomic window into the 2 km-deep terrestrial subsurface aquifer revealed taxonomically and functionally diverse microbial community comprising novel uncultured bacterial lineages.</title>
        <authorList>
            <person name="Kadnikov V.V."/>
            <person name="Mardanov A.V."/>
            <person name="Beletsky A.V."/>
            <person name="Banks D."/>
            <person name="Pimenov N.V."/>
            <person name="Frank Y.A."/>
            <person name="Karnachuk O.V."/>
            <person name="Ravin N.V."/>
        </authorList>
    </citation>
    <scope>NUCLEOTIDE SEQUENCE [LARGE SCALE GENOMIC DNA]</scope>
    <source>
        <strain evidence="5">BY5</strain>
    </source>
</reference>
<dbReference type="Gene3D" id="1.25.40.10">
    <property type="entry name" value="Tetratricopeptide repeat domain"/>
    <property type="match status" value="3"/>
</dbReference>
<name>A0A367ZN50_9BACT</name>
<feature type="transmembrane region" description="Helical" evidence="4">
    <location>
        <begin position="7"/>
        <end position="25"/>
    </location>
</feature>
<dbReference type="SUPFAM" id="SSF48452">
    <property type="entry name" value="TPR-like"/>
    <property type="match status" value="1"/>
</dbReference>
<organism evidence="5 6">
    <name type="scientific">Candidatus Ozemobacter sibiricus</name>
    <dbReference type="NCBI Taxonomy" id="2268124"/>
    <lineage>
        <taxon>Bacteria</taxon>
        <taxon>Candidatus Ozemobacteria</taxon>
        <taxon>Candidatus Ozemobacterales</taxon>
        <taxon>Candidatus Ozemobacteraceae</taxon>
        <taxon>Candidatus Ozemobacter</taxon>
    </lineage>
</organism>
<evidence type="ECO:0000256" key="3">
    <source>
        <dbReference type="PROSITE-ProRule" id="PRU00339"/>
    </source>
</evidence>
<dbReference type="SMART" id="SM00028">
    <property type="entry name" value="TPR"/>
    <property type="match status" value="6"/>
</dbReference>
<evidence type="ECO:0000256" key="1">
    <source>
        <dbReference type="ARBA" id="ARBA00022737"/>
    </source>
</evidence>
<evidence type="ECO:0000256" key="2">
    <source>
        <dbReference type="ARBA" id="ARBA00022803"/>
    </source>
</evidence>
<evidence type="ECO:0000313" key="5">
    <source>
        <dbReference type="EMBL" id="RCK79558.1"/>
    </source>
</evidence>
<dbReference type="Proteomes" id="UP000252355">
    <property type="component" value="Unassembled WGS sequence"/>
</dbReference>
<dbReference type="InterPro" id="IPR019734">
    <property type="entry name" value="TPR_rpt"/>
</dbReference>
<dbReference type="InterPro" id="IPR051012">
    <property type="entry name" value="CellSynth/LPSAsmb/PSIAsmb"/>
</dbReference>
<dbReference type="InterPro" id="IPR011990">
    <property type="entry name" value="TPR-like_helical_dom_sf"/>
</dbReference>
<comment type="caution">
    <text evidence="5">The sequence shown here is derived from an EMBL/GenBank/DDBJ whole genome shotgun (WGS) entry which is preliminary data.</text>
</comment>
<keyword evidence="1" id="KW-0677">Repeat</keyword>
<dbReference type="Pfam" id="PF13432">
    <property type="entry name" value="TPR_16"/>
    <property type="match status" value="3"/>
</dbReference>
<dbReference type="AlphaFoldDB" id="A0A367ZN50"/>
<keyword evidence="4" id="KW-0472">Membrane</keyword>